<keyword evidence="3 6" id="KW-0812">Transmembrane</keyword>
<evidence type="ECO:0000256" key="4">
    <source>
        <dbReference type="ARBA" id="ARBA00022989"/>
    </source>
</evidence>
<protein>
    <submittedName>
        <fullName evidence="8">Multidrug effflux MFS transporter</fullName>
    </submittedName>
</protein>
<gene>
    <name evidence="8" type="ORF">OH136_07405</name>
</gene>
<feature type="transmembrane region" description="Helical" evidence="6">
    <location>
        <begin position="215"/>
        <end position="241"/>
    </location>
</feature>
<feature type="transmembrane region" description="Helical" evidence="6">
    <location>
        <begin position="103"/>
        <end position="124"/>
    </location>
</feature>
<dbReference type="PANTHER" id="PTHR23502:SF132">
    <property type="entry name" value="POLYAMINE TRANSPORTER 2-RELATED"/>
    <property type="match status" value="1"/>
</dbReference>
<feature type="transmembrane region" description="Helical" evidence="6">
    <location>
        <begin position="165"/>
        <end position="184"/>
    </location>
</feature>
<comment type="caution">
    <text evidence="8">The sequence shown here is derived from an EMBL/GenBank/DDBJ whole genome shotgun (WGS) entry which is preliminary data.</text>
</comment>
<feature type="transmembrane region" description="Helical" evidence="6">
    <location>
        <begin position="136"/>
        <end position="159"/>
    </location>
</feature>
<dbReference type="Gene3D" id="1.20.1720.10">
    <property type="entry name" value="Multidrug resistance protein D"/>
    <property type="match status" value="1"/>
</dbReference>
<feature type="transmembrane region" description="Helical" evidence="6">
    <location>
        <begin position="307"/>
        <end position="326"/>
    </location>
</feature>
<comment type="subcellular location">
    <subcellularLocation>
        <location evidence="1">Membrane</location>
        <topology evidence="1">Multi-pass membrane protein</topology>
    </subcellularLocation>
</comment>
<evidence type="ECO:0000256" key="1">
    <source>
        <dbReference type="ARBA" id="ARBA00004141"/>
    </source>
</evidence>
<keyword evidence="5 6" id="KW-0472">Membrane</keyword>
<dbReference type="InterPro" id="IPR005829">
    <property type="entry name" value="Sugar_transporter_CS"/>
</dbReference>
<dbReference type="PROSITE" id="PS50850">
    <property type="entry name" value="MFS"/>
    <property type="match status" value="1"/>
</dbReference>
<dbReference type="CDD" id="cd17320">
    <property type="entry name" value="MFS_MdfA_MDR_like"/>
    <property type="match status" value="1"/>
</dbReference>
<evidence type="ECO:0000313" key="8">
    <source>
        <dbReference type="EMBL" id="MCV6824381.1"/>
    </source>
</evidence>
<accession>A0AAE3LT28</accession>
<keyword evidence="2" id="KW-0813">Transport</keyword>
<dbReference type="InterPro" id="IPR011701">
    <property type="entry name" value="MFS"/>
</dbReference>
<feature type="transmembrane region" description="Helical" evidence="6">
    <location>
        <begin position="48"/>
        <end position="66"/>
    </location>
</feature>
<organism evidence="8 9">
    <name type="scientific">Halocynthiibacter halioticoli</name>
    <dbReference type="NCBI Taxonomy" id="2986804"/>
    <lineage>
        <taxon>Bacteria</taxon>
        <taxon>Pseudomonadati</taxon>
        <taxon>Pseudomonadota</taxon>
        <taxon>Alphaproteobacteria</taxon>
        <taxon>Rhodobacterales</taxon>
        <taxon>Paracoccaceae</taxon>
        <taxon>Halocynthiibacter</taxon>
    </lineage>
</organism>
<dbReference type="PROSITE" id="PS00216">
    <property type="entry name" value="SUGAR_TRANSPORT_1"/>
    <property type="match status" value="1"/>
</dbReference>
<keyword evidence="9" id="KW-1185">Reference proteome</keyword>
<evidence type="ECO:0000256" key="2">
    <source>
        <dbReference type="ARBA" id="ARBA00022448"/>
    </source>
</evidence>
<evidence type="ECO:0000259" key="7">
    <source>
        <dbReference type="PROSITE" id="PS50850"/>
    </source>
</evidence>
<proteinExistence type="predicted"/>
<dbReference type="GO" id="GO:0140115">
    <property type="term" value="P:export across plasma membrane"/>
    <property type="evidence" value="ECO:0007669"/>
    <property type="project" value="UniProtKB-ARBA"/>
</dbReference>
<feature type="transmembrane region" description="Helical" evidence="6">
    <location>
        <begin position="338"/>
        <end position="360"/>
    </location>
</feature>
<dbReference type="EMBL" id="JAOYFC010000001">
    <property type="protein sequence ID" value="MCV6824381.1"/>
    <property type="molecule type" value="Genomic_DNA"/>
</dbReference>
<keyword evidence="4 6" id="KW-1133">Transmembrane helix</keyword>
<dbReference type="GO" id="GO:0042908">
    <property type="term" value="P:xenobiotic transport"/>
    <property type="evidence" value="ECO:0007669"/>
    <property type="project" value="UniProtKB-ARBA"/>
</dbReference>
<feature type="domain" description="Major facilitator superfamily (MFS) profile" evidence="7">
    <location>
        <begin position="11"/>
        <end position="395"/>
    </location>
</feature>
<feature type="transmembrane region" description="Helical" evidence="6">
    <location>
        <begin position="372"/>
        <end position="391"/>
    </location>
</feature>
<dbReference type="InterPro" id="IPR020846">
    <property type="entry name" value="MFS_dom"/>
</dbReference>
<reference evidence="8" key="1">
    <citation type="submission" date="2022-10" db="EMBL/GenBank/DDBJ databases">
        <authorList>
            <person name="Yue Y."/>
        </authorList>
    </citation>
    <scope>NUCLEOTIDE SEQUENCE</scope>
    <source>
        <strain evidence="8">Z654</strain>
    </source>
</reference>
<dbReference type="InterPro" id="IPR036259">
    <property type="entry name" value="MFS_trans_sf"/>
</dbReference>
<evidence type="ECO:0000313" key="9">
    <source>
        <dbReference type="Proteomes" id="UP001208041"/>
    </source>
</evidence>
<evidence type="ECO:0000256" key="5">
    <source>
        <dbReference type="ARBA" id="ARBA00023136"/>
    </source>
</evidence>
<feature type="transmembrane region" description="Helical" evidence="6">
    <location>
        <begin position="12"/>
        <end position="33"/>
    </location>
</feature>
<dbReference type="RefSeq" id="WP_263953191.1">
    <property type="nucleotide sequence ID" value="NZ_JAOYFC010000001.1"/>
</dbReference>
<feature type="transmembrane region" description="Helical" evidence="6">
    <location>
        <begin position="253"/>
        <end position="274"/>
    </location>
</feature>
<feature type="transmembrane region" description="Helical" evidence="6">
    <location>
        <begin position="78"/>
        <end position="97"/>
    </location>
</feature>
<name>A0AAE3LT28_9RHOB</name>
<dbReference type="GO" id="GO:0022857">
    <property type="term" value="F:transmembrane transporter activity"/>
    <property type="evidence" value="ECO:0007669"/>
    <property type="project" value="InterPro"/>
</dbReference>
<dbReference type="Pfam" id="PF07690">
    <property type="entry name" value="MFS_1"/>
    <property type="match status" value="1"/>
</dbReference>
<dbReference type="PANTHER" id="PTHR23502">
    <property type="entry name" value="MAJOR FACILITATOR SUPERFAMILY"/>
    <property type="match status" value="1"/>
</dbReference>
<dbReference type="GO" id="GO:0005886">
    <property type="term" value="C:plasma membrane"/>
    <property type="evidence" value="ECO:0007669"/>
    <property type="project" value="TreeGrafter"/>
</dbReference>
<evidence type="ECO:0000256" key="3">
    <source>
        <dbReference type="ARBA" id="ARBA00022692"/>
    </source>
</evidence>
<dbReference type="AlphaFoldDB" id="A0AAE3LT28"/>
<dbReference type="SUPFAM" id="SSF103473">
    <property type="entry name" value="MFS general substrate transporter"/>
    <property type="match status" value="1"/>
</dbReference>
<dbReference type="Proteomes" id="UP001208041">
    <property type="component" value="Unassembled WGS sequence"/>
</dbReference>
<evidence type="ECO:0000256" key="6">
    <source>
        <dbReference type="SAM" id="Phobius"/>
    </source>
</evidence>
<sequence length="410" mass="44603">MPTKRLPQWEFVCLIAMLFAMIAFSIDAMLPGLPTMGQDLTPEAPNRIMFVVIIFVIGMGIGTFLTGALSDAFGRRPVILGGIGIYFAGSIIAYFSASLEVLLLARLLQGFGVAGPRVATLALVRDQFEGPQMAKIMSIAMTVFMLVPAVAPLVGQFVIEGLGWRSLFAVFALFALTVGTWMALRQPETLTPENTRKLGFGTYFSAIKEMMSNRIVVISMAVQTLVMGFLFSCISSVQPIFEMTYDKAESFPRWFFLIALISSTSNVLNAKFVVHLGMRKMIMRALLAQLAFTSVVLFIVFTATLPFWLYFLWTASCFLILGFLMGNLTTLALEPMGHIAGITSSIVAGVSTVAAGFIGIPATQMFDGTPRALAVTVFCCVITSVALMIYLGPRPVDDPLGTQLKPRKQA</sequence>
<feature type="transmembrane region" description="Helical" evidence="6">
    <location>
        <begin position="281"/>
        <end position="301"/>
    </location>
</feature>